<evidence type="ECO:0000313" key="2">
    <source>
        <dbReference type="Proteomes" id="UP001497512"/>
    </source>
</evidence>
<protein>
    <submittedName>
        <fullName evidence="1">Uncharacterized protein</fullName>
    </submittedName>
</protein>
<accession>A0ABP0V5S2</accession>
<dbReference type="PANTHER" id="PTHR37067:SF3">
    <property type="entry name" value="PX DOMAIN-CONTAINING PROTEIN"/>
    <property type="match status" value="1"/>
</dbReference>
<name>A0ABP0V5S2_9BRYO</name>
<proteinExistence type="predicted"/>
<sequence>MGSMCPKDTNRWVHLEHMLSWMFEHHRQLLIWIDEKKPASTADDSWWLMTGEVCPLLELVNVTLVIVQSPNLILSQQTSEIENLVGHLVSTMNMEMVGTNDAFDAMQASKFIVVDHWRVKIENVSRHLRNQGSWARNMFLVLDAANQTSILKEIAHFGLKLVQGISAIQAERNSNNKAALDFGIPVMPFQLVEMAPCDFINLVLDPYRSQLAKFWPDEKIDLIERHQQELFNAYKRELGSKLLIDKQDHTTFFNTRWDDLKGRFEHLRMFCDGLANAFANITSVESDFSILKWEKDDFRQSMMNLTLEGIFQAKQRRVVMGIPVSTGFDDAVGPNRTSN</sequence>
<gene>
    <name evidence="1" type="ORF">CSSPTR1EN2_LOCUS23369</name>
</gene>
<organism evidence="1 2">
    <name type="scientific">Sphagnum troendelagicum</name>
    <dbReference type="NCBI Taxonomy" id="128251"/>
    <lineage>
        <taxon>Eukaryota</taxon>
        <taxon>Viridiplantae</taxon>
        <taxon>Streptophyta</taxon>
        <taxon>Embryophyta</taxon>
        <taxon>Bryophyta</taxon>
        <taxon>Sphagnophytina</taxon>
        <taxon>Sphagnopsida</taxon>
        <taxon>Sphagnales</taxon>
        <taxon>Sphagnaceae</taxon>
        <taxon>Sphagnum</taxon>
    </lineage>
</organism>
<evidence type="ECO:0000313" key="1">
    <source>
        <dbReference type="EMBL" id="CAK9236969.1"/>
    </source>
</evidence>
<dbReference type="EMBL" id="OZ019901">
    <property type="protein sequence ID" value="CAK9236969.1"/>
    <property type="molecule type" value="Genomic_DNA"/>
</dbReference>
<keyword evidence="2" id="KW-1185">Reference proteome</keyword>
<dbReference type="PANTHER" id="PTHR37067">
    <property type="entry name" value="PX DOMAIN-CONTAINING PROTEIN"/>
    <property type="match status" value="1"/>
</dbReference>
<reference evidence="1" key="1">
    <citation type="submission" date="2024-02" db="EMBL/GenBank/DDBJ databases">
        <authorList>
            <consortium name="ELIXIR-Norway"/>
            <consortium name="Elixir Norway"/>
        </authorList>
    </citation>
    <scope>NUCLEOTIDE SEQUENCE</scope>
</reference>
<dbReference type="Proteomes" id="UP001497512">
    <property type="component" value="Chromosome 9"/>
</dbReference>